<dbReference type="AlphaFoldDB" id="A0A0F9N1T0"/>
<accession>A0A0F9N1T0</accession>
<gene>
    <name evidence="1" type="ORF">LCGC14_1390050</name>
</gene>
<dbReference type="InterPro" id="IPR036086">
    <property type="entry name" value="ParB/Sulfiredoxin_sf"/>
</dbReference>
<name>A0A0F9N1T0_9ZZZZ</name>
<evidence type="ECO:0000313" key="1">
    <source>
        <dbReference type="EMBL" id="KKM75452.1"/>
    </source>
</evidence>
<proteinExistence type="predicted"/>
<comment type="caution">
    <text evidence="1">The sequence shown here is derived from an EMBL/GenBank/DDBJ whole genome shotgun (WGS) entry which is preliminary data.</text>
</comment>
<reference evidence="1" key="1">
    <citation type="journal article" date="2015" name="Nature">
        <title>Complex archaea that bridge the gap between prokaryotes and eukaryotes.</title>
        <authorList>
            <person name="Spang A."/>
            <person name="Saw J.H."/>
            <person name="Jorgensen S.L."/>
            <person name="Zaremba-Niedzwiedzka K."/>
            <person name="Martijn J."/>
            <person name="Lind A.E."/>
            <person name="van Eijk R."/>
            <person name="Schleper C."/>
            <person name="Guy L."/>
            <person name="Ettema T.J."/>
        </authorList>
    </citation>
    <scope>NUCLEOTIDE SEQUENCE</scope>
</reference>
<dbReference type="EMBL" id="LAZR01008973">
    <property type="protein sequence ID" value="KKM75452.1"/>
    <property type="molecule type" value="Genomic_DNA"/>
</dbReference>
<organism evidence="1">
    <name type="scientific">marine sediment metagenome</name>
    <dbReference type="NCBI Taxonomy" id="412755"/>
    <lineage>
        <taxon>unclassified sequences</taxon>
        <taxon>metagenomes</taxon>
        <taxon>ecological metagenomes</taxon>
    </lineage>
</organism>
<dbReference type="SUPFAM" id="SSF110849">
    <property type="entry name" value="ParB/Sulfiredoxin"/>
    <property type="match status" value="1"/>
</dbReference>
<evidence type="ECO:0008006" key="2">
    <source>
        <dbReference type="Google" id="ProtNLM"/>
    </source>
</evidence>
<protein>
    <recommendedName>
        <fullName evidence="2">ParB/Sulfiredoxin domain-containing protein</fullName>
    </recommendedName>
</protein>
<sequence length="238" mass="27494">MERRIVKDVLLKDVVFDEEVYPRTNVYWLTSFDYSNSLKAGAKFPPITLALHNKKLILVDGKHRIDAFKICKEKTIPAEIYTGWDRKKIFIESIKRNIAHGRVLSPYEKRLCIMKLREMKINSADVSEIIQIPQKKLEHFVGQRLISSTTGEKLDVEVVKSGLKQLAGRSYEKSEIQMISGVQKGLSIGDQFSLFKQMIYLLEGGLVDLEDKRIQESVNKLFKLIKPLREKSGWFDFS</sequence>